<evidence type="ECO:0000256" key="1">
    <source>
        <dbReference type="ARBA" id="ARBA00022659"/>
    </source>
</evidence>
<feature type="disulfide bond" evidence="6">
    <location>
        <begin position="326"/>
        <end position="353"/>
    </location>
</feature>
<feature type="disulfide bond" evidence="6">
    <location>
        <begin position="1602"/>
        <end position="1629"/>
    </location>
</feature>
<feature type="disulfide bond" evidence="6">
    <location>
        <begin position="152"/>
        <end position="179"/>
    </location>
</feature>
<feature type="domain" description="Sushi" evidence="8">
    <location>
        <begin position="2096"/>
        <end position="2153"/>
    </location>
</feature>
<dbReference type="SUPFAM" id="SSF49785">
    <property type="entry name" value="Galactose-binding domain-like"/>
    <property type="match status" value="1"/>
</dbReference>
<sequence>MQTLCKAKDCGPLASPSNGSSFGRDTTFPNVISFYCDVGFLMIGSQTRKCQVNGKWSGNETTCRAVECGSLAMPLNGSTYGELTTYPNKVYFNCDEGFVLEGSSVRLCMANGSWSGNETYCAAINCGELAVPENGTLRGSATTFPGRVDFSCYEGFVLEGSNFRTCQANGTWSGVNTSCRAKDCGHLPFPTNGSVFGSQTTFPNKLEFSCDNGFDLIGSTVRKCEANGLWSGQQPTCQAVDCGLLPLLLNGTYLGNLTTYPNEVLSFCDEGFLLKGSAKRFCQANRTWSGIQSTCVAIDCGALSVPMNGSLKGTRTYFPNVLQFSCGAGFILGGSTERQCLADGSWSGDDTFCKAVDCGPLPVLRNGSSHGDMTVYPNSVWFSCDTGFLLRGSSRRTCQANGTWSGSLTQCNPVNCGLVAAPTNGSMRGNYTTFPNKLLFYCDDGFILNGSSTRRCTETGIWSGEETVCIAKDCGFLRTPKNGSMVGTETTFPNAVTFSCDEGFLIHGPKERKCEKDGTWSGNETICTAIDCGQLKAPTNGSLHGDRTVFPEGLRFNCDIGFIMSGSPVRQCQPNGTWSGTETTCSAIDCGRLPVPLNGSVYGDKTTYPNVLHFLCHEGFAQHGSTERRCRSNGTWSGTSTFCQANDCGPPSVPINGSSLGTETTFPNKVTFRCDEGFILVGSTIRQCQANASWSGVDTSCEAIDCGFLDAPTNGSLSGNLTVYPNTKYFTCDPGFFLAGSSERTCRANGTWSGTNTTCTAIDCGRLSTLMNGSVYGEQTIYPNALKFECDEGFTLLGSAVRKCQTNGTWSGVEPFCQANDCGSLSVPLNGSLFGNETTFPNVITFSCDEGFILKGSNVRRCQANKTWTGEATFCDGVDCGPLDPPMNGSLFGNLTVYPNSVRFACDPGFILSGSSVRTCQSNDIWSGSEAKCSAIDCGSLPVPQNGSVLGKTTVYPSILQFTCDEGFALHGSSHRKCQTNGTWSGNNSLCKANDCGPLSVPMNGTSFGNLTTFPNEISFACDEGFILHGSALRNCQANKLWSGNDTFCEAVDCGYLDAPKNGSLSGDLTMFPNSLEFQCASGFILKGSNIRECQANGTWSGLKTTCHAIDCGQIQIPQNGSMIGKNTTYPNTLRFSCDAGFTLVGAPVRKCQANGTWSGTDALCQANDCGSLSVPLNGSLSGNLTTYPNKVSFSCDEGFILRGSAVRQCQLNKQWSGNDSFCEAKDCGMLTIPTNGSLEGSQSTFPNKAIFGCDEGFILRGSRVRGCLSNGKWSGNKTFCEAKDCGELMTPTNGSSFGNLTTYPHEVIFSCDDGFILRGSRTRQCLSSGNWSGNTTICVAIDCGELMTPQNGKMFGEMTTYPNILRFDCDEGFILTGSSMRKCGTNGTWSGSETKCQAKDCGPLAVPVNGSSVGDLTVFPHKVVFNCDEGFLLSGSHVRHCQANGTWSGNQTFCQAVDCGTLSVPTNGSSLGAATVYPNSRRFICDPGFILNGSAVRTCQPNGTWNGFPTTCSAVDCGRPQPLRNGSVIGENTVYPNFLIYDCDEGFILRGPAKIKCQTNGTWSRTDSFCEAKDCGNLSKPLNGSMTGHETTFPNKATFDCDEGFILNGSSVRHCQSNGSWSGTETSCIAVDCGSLSTPMNGSFHGVSTVFPNSVQFSCDPGFILSGSSERTCRPNGTWSGFTTVCTAVDCGSLSVPVNGSSSGDSTVFPNSVLFYCDMGFILSGSIVRTCQPNATWSGSPTACSAVDCGSLSVPMNGSSSGNSTVFPNSVYFQCDPGFLLNGSVIRTCQANGTWSGFEGLCSAVDCGDPQPLQNGSIVGKKTVYPNDVIHRCDEGFILHGSSRITCQTNGTWSKTSSYCEAKNCGALDIPTNGSITGNKTTYPNTVHFSCDDGFIMKGSTARQCQADRTWSGNDTSCEAVDCGPLLVPVNGSSSGNSTVFPNNIIFKCDPGFNMYGSPMRMCQANGTWSGKAVSCAAKDCGLLTVPTNGSSTGELTFFPNEITFNCDKGFLLKGSPIRQCQANGNWSGNQTFCEAVDCGPLSNPMNGSSSGDSTVFPNSVQFDCDSGFVLSGSHERKCLANGSWSGLPTVCSAVNCGPLSVPKNGSSSGNFTVFPNNVVFSCNPGFILDGSATRKCRANGTWSGLQTVCNAIDCGMPQPLQNGTVIGEKTVYPNFVTHVCDEGFILRGPARIKCQTNGTWSKSSSFCEAKDCGALPIPLNGSVTGQKTTFPNEVTLSCDEGFILNGSTVRQCEANGSWGGIQTSCKAVDCGSLSVPKNGSSFGDSTVFSNSLLFACDPGFILDGSHKRTCQANGTWDGLETVCTAKDCGALEILSNGSLHGDLTTFPNKIDLSCDEGFLLRGSQTRQCQSNGTWSGVQTYCEAVDCGPLSIPMNGSIFGNSTVFPNNVQFRCDSGFILNGSAVRTCQSNGIWNGIETVCVAVDCGHLPVPMNGSSSGDSTIFPNSIKFSCDPGFILSGSASRMCQTNGTWGGFSTVCSAVDCGPLPPLQYGSYRGKSTVFPNVVNAVCDVGFILRGSSRVKCQANGRWSLNDTFCDAKDCGNVPRPLNGSVIGDKTTYLSEVEFKCDAGFYLQGSATRRCEASGQWSRVEVTCQAVDCGPLAAPEHGVAHGNSTAYPNTITFSCNTGFSLHGASSRTCQADGTWTSGETHCQGEDCGKLLPPENGWMFGSDTSHPSVIVFSCAHGYSLEGSTERTCLRNGSWSGQQPKCLSHWCNQAPDIPAFAYQTWRAERDRYEDGERIYYSCKAGLMMIGTPMRKCVKGRWTKANFHCSAPNCDAPPIPKFAYLTWARGARSKYLNGETVYYSCRVGYELVGIPYIDCKDNGWTQIDFTCKAVDCGLLGSPLNGGITKKTGNTFGAVYVFECDEDKGYLMAGSKERRCLANATWSGVQPVCKLRSCDAPSQPLHGKFKSESRRKYYFENVVGYLCNNGYSLRGHERTKCLIHGNWSHAPPTCKGCSKPLGLKSRMIFSRQLSASSERDSRHTARHGRLDGNSAWCSARSSFAKYFQIDFGRTVEVTSVATQGHPREDKWMQRYVLRYSLGKNWFTYQESRRDKVFNGNKDGSSIVRHYLKERLVAKKLRILRHENSRDFMGSTVCLRAEVYGCSFETDCLTFGSEVFAHWNSVKKHTRYIHGYVTKVRQTSVDVSPSGKHGGNANSIFELPREKEFYVINDRKSSSQEIRIGSEVIVASSDKVGFSQGIVTKKYFTWYGVEIGNGKTVWGTVDNIRLLKRPIYCEKEYITA</sequence>
<keyword evidence="2" id="KW-0732">Signal</keyword>
<feature type="domain" description="Sushi" evidence="8">
    <location>
        <begin position="2858"/>
        <end position="2918"/>
    </location>
</feature>
<feature type="disulfide bond" evidence="6">
    <location>
        <begin position="500"/>
        <end position="527"/>
    </location>
</feature>
<feature type="domain" description="Sushi" evidence="8">
    <location>
        <begin position="1574"/>
        <end position="1631"/>
    </location>
</feature>
<feature type="domain" description="Sushi" evidence="8">
    <location>
        <begin position="2796"/>
        <end position="2857"/>
    </location>
</feature>
<dbReference type="Gene3D" id="2.10.70.10">
    <property type="entry name" value="Complement Module, domain 1"/>
    <property type="match status" value="51"/>
</dbReference>
<feature type="domain" description="Sushi" evidence="8">
    <location>
        <begin position="1864"/>
        <end position="1921"/>
    </location>
</feature>
<feature type="domain" description="Sushi" evidence="8">
    <location>
        <begin position="2038"/>
        <end position="2095"/>
    </location>
</feature>
<protein>
    <submittedName>
        <fullName evidence="9">Sushi, von Willebrand factor type A, EGF and pentraxin domain-containing protein 1</fullName>
    </submittedName>
</protein>
<feature type="domain" description="Sushi" evidence="8">
    <location>
        <begin position="1226"/>
        <end position="1283"/>
    </location>
</feature>
<dbReference type="InterPro" id="IPR035976">
    <property type="entry name" value="Sushi/SCR/CCP_sf"/>
</dbReference>
<dbReference type="PROSITE" id="PS50923">
    <property type="entry name" value="SUSHI"/>
    <property type="match status" value="50"/>
</dbReference>
<evidence type="ECO:0000313" key="10">
    <source>
        <dbReference type="Proteomes" id="UP000225706"/>
    </source>
</evidence>
<dbReference type="CDD" id="cd00057">
    <property type="entry name" value="FA58C"/>
    <property type="match status" value="1"/>
</dbReference>
<dbReference type="SMART" id="SM00032">
    <property type="entry name" value="CCP"/>
    <property type="match status" value="51"/>
</dbReference>
<dbReference type="SMART" id="SM00231">
    <property type="entry name" value="FA58C"/>
    <property type="match status" value="1"/>
</dbReference>
<feature type="domain" description="Sushi" evidence="8">
    <location>
        <begin position="1632"/>
        <end position="1689"/>
    </location>
</feature>
<feature type="disulfide bond" evidence="6">
    <location>
        <begin position="2240"/>
        <end position="2267"/>
    </location>
</feature>
<feature type="disulfide bond" evidence="6">
    <location>
        <begin position="1834"/>
        <end position="1861"/>
    </location>
</feature>
<feature type="disulfide bond" evidence="6">
    <location>
        <begin position="442"/>
        <end position="469"/>
    </location>
</feature>
<feature type="domain" description="Sushi" evidence="8">
    <location>
        <begin position="356"/>
        <end position="413"/>
    </location>
</feature>
<feature type="domain" description="Sushi" evidence="8">
    <location>
        <begin position="2618"/>
        <end position="2675"/>
    </location>
</feature>
<feature type="disulfide bond" evidence="6">
    <location>
        <begin position="2298"/>
        <end position="2325"/>
    </location>
</feature>
<dbReference type="STRING" id="50429.A0A2B4SZ17"/>
<feature type="disulfide bond" evidence="6">
    <location>
        <begin position="1312"/>
        <end position="1339"/>
    </location>
</feature>
<feature type="disulfide bond" evidence="6">
    <location>
        <begin position="36"/>
        <end position="63"/>
    </location>
</feature>
<feature type="domain" description="Sushi" evidence="8">
    <location>
        <begin position="2919"/>
        <end position="2979"/>
    </location>
</feature>
<feature type="domain" description="Sushi" evidence="8">
    <location>
        <begin position="8"/>
        <end position="65"/>
    </location>
</feature>
<feature type="disulfide bond" evidence="6">
    <location>
        <begin position="1196"/>
        <end position="1223"/>
    </location>
</feature>
<feature type="disulfide bond" evidence="6">
    <location>
        <begin position="2646"/>
        <end position="2673"/>
    </location>
</feature>
<evidence type="ECO:0000256" key="2">
    <source>
        <dbReference type="ARBA" id="ARBA00022729"/>
    </source>
</evidence>
<dbReference type="CDD" id="cd00033">
    <property type="entry name" value="CCP"/>
    <property type="match status" value="50"/>
</dbReference>
<evidence type="ECO:0000259" key="7">
    <source>
        <dbReference type="PROSITE" id="PS50022"/>
    </source>
</evidence>
<dbReference type="InterPro" id="IPR000421">
    <property type="entry name" value="FA58C"/>
</dbReference>
<feature type="disulfide bond" evidence="6">
    <location>
        <begin position="732"/>
        <end position="759"/>
    </location>
</feature>
<keyword evidence="3" id="KW-0677">Repeat</keyword>
<feature type="domain" description="Sushi" evidence="8">
    <location>
        <begin position="1168"/>
        <end position="1225"/>
    </location>
</feature>
<feature type="disulfide bond" evidence="6">
    <location>
        <begin position="1254"/>
        <end position="1281"/>
    </location>
</feature>
<feature type="domain" description="Sushi" evidence="8">
    <location>
        <begin position="298"/>
        <end position="355"/>
    </location>
</feature>
<feature type="disulfide bond" evidence="6">
    <location>
        <begin position="790"/>
        <end position="817"/>
    </location>
</feature>
<dbReference type="Pfam" id="PF00084">
    <property type="entry name" value="Sushi"/>
    <property type="match status" value="51"/>
</dbReference>
<feature type="domain" description="Sushi" evidence="8">
    <location>
        <begin position="1806"/>
        <end position="1863"/>
    </location>
</feature>
<feature type="disulfide bond" evidence="6">
    <location>
        <begin position="268"/>
        <end position="295"/>
    </location>
</feature>
<feature type="domain" description="Sushi" evidence="8">
    <location>
        <begin position="1052"/>
        <end position="1109"/>
    </location>
</feature>
<feature type="domain" description="Sushi" evidence="8">
    <location>
        <begin position="936"/>
        <end position="993"/>
    </location>
</feature>
<keyword evidence="1 6" id="KW-0768">Sushi</keyword>
<feature type="disulfide bond" evidence="6">
    <location>
        <begin position="2414"/>
        <end position="2441"/>
    </location>
</feature>
<feature type="domain" description="Sushi" evidence="8">
    <location>
        <begin position="762"/>
        <end position="819"/>
    </location>
</feature>
<dbReference type="Pfam" id="PF00754">
    <property type="entry name" value="F5_F8_type_C"/>
    <property type="match status" value="1"/>
</dbReference>
<feature type="domain" description="Sushi" evidence="8">
    <location>
        <begin position="2270"/>
        <end position="2327"/>
    </location>
</feature>
<feature type="disulfide bond" evidence="6">
    <location>
        <begin position="1080"/>
        <end position="1107"/>
    </location>
</feature>
<feature type="domain" description="Sushi" evidence="8">
    <location>
        <begin position="2212"/>
        <end position="2269"/>
    </location>
</feature>
<feature type="domain" description="Sushi" evidence="8">
    <location>
        <begin position="182"/>
        <end position="239"/>
    </location>
</feature>
<feature type="domain" description="Sushi" evidence="8">
    <location>
        <begin position="1284"/>
        <end position="1341"/>
    </location>
</feature>
<feature type="disulfide bond" evidence="6">
    <location>
        <begin position="2066"/>
        <end position="2093"/>
    </location>
</feature>
<dbReference type="InterPro" id="IPR000436">
    <property type="entry name" value="Sushi_SCR_CCP_dom"/>
</dbReference>
<feature type="domain" description="Sushi" evidence="8">
    <location>
        <begin position="820"/>
        <end position="877"/>
    </location>
</feature>
<feature type="disulfide bond" evidence="6">
    <location>
        <begin position="2921"/>
        <end position="2964"/>
    </location>
</feature>
<feature type="disulfide bond" evidence="6">
    <location>
        <begin position="1892"/>
        <end position="1919"/>
    </location>
</feature>
<feature type="domain" description="F5/8 type C" evidence="7">
    <location>
        <begin position="2980"/>
        <end position="3128"/>
    </location>
</feature>
<feature type="disulfide bond" evidence="6">
    <location>
        <begin position="2472"/>
        <end position="2499"/>
    </location>
</feature>
<feature type="domain" description="Sushi" evidence="8">
    <location>
        <begin position="2386"/>
        <end position="2443"/>
    </location>
</feature>
<keyword evidence="10" id="KW-1185">Reference proteome</keyword>
<dbReference type="PANTHER" id="PTHR46393:SF7">
    <property type="entry name" value="COMPLEMENT C2"/>
    <property type="match status" value="1"/>
</dbReference>
<feature type="domain" description="Sushi" evidence="8">
    <location>
        <begin position="2676"/>
        <end position="2733"/>
    </location>
</feature>
<feature type="domain" description="Sushi" evidence="8">
    <location>
        <begin position="1975"/>
        <end position="2037"/>
    </location>
</feature>
<evidence type="ECO:0000313" key="9">
    <source>
        <dbReference type="EMBL" id="PFX33808.1"/>
    </source>
</evidence>
<evidence type="ECO:0000256" key="3">
    <source>
        <dbReference type="ARBA" id="ARBA00022737"/>
    </source>
</evidence>
<feature type="domain" description="Sushi" evidence="8">
    <location>
        <begin position="2154"/>
        <end position="2211"/>
    </location>
</feature>
<dbReference type="Gene3D" id="2.60.120.260">
    <property type="entry name" value="Galactose-binding domain-like"/>
    <property type="match status" value="1"/>
</dbReference>
<feature type="domain" description="Sushi" evidence="8">
    <location>
        <begin position="1748"/>
        <end position="1805"/>
    </location>
</feature>
<feature type="disulfide bond" evidence="6">
    <location>
        <begin position="848"/>
        <end position="875"/>
    </location>
</feature>
<feature type="disulfide bond" evidence="6">
    <location>
        <begin position="2182"/>
        <end position="2209"/>
    </location>
</feature>
<comment type="caution">
    <text evidence="6">Lacks conserved residue(s) required for the propagation of feature annotation.</text>
</comment>
<feature type="domain" description="Sushi" evidence="8">
    <location>
        <begin position="66"/>
        <end position="123"/>
    </location>
</feature>
<feature type="domain" description="Sushi" evidence="8">
    <location>
        <begin position="530"/>
        <end position="587"/>
    </location>
</feature>
<dbReference type="EMBL" id="LSMT01000008">
    <property type="protein sequence ID" value="PFX33808.1"/>
    <property type="molecule type" value="Genomic_DNA"/>
</dbReference>
<name>A0A2B4SZ17_STYPI</name>
<dbReference type="Proteomes" id="UP000225706">
    <property type="component" value="Unassembled WGS sequence"/>
</dbReference>
<feature type="disulfide bond" evidence="6">
    <location>
        <begin position="2860"/>
        <end position="2903"/>
    </location>
</feature>
<dbReference type="PANTHER" id="PTHR46393">
    <property type="entry name" value="SUSHI DOMAIN-CONTAINING PROTEIN"/>
    <property type="match status" value="1"/>
</dbReference>
<feature type="domain" description="Sushi" evidence="8">
    <location>
        <begin position="240"/>
        <end position="297"/>
    </location>
</feature>
<comment type="caution">
    <text evidence="9">The sequence shown here is derived from an EMBL/GenBank/DDBJ whole genome shotgun (WGS) entry which is preliminary data.</text>
</comment>
<feature type="domain" description="Sushi" evidence="8">
    <location>
        <begin position="1458"/>
        <end position="1515"/>
    </location>
</feature>
<dbReference type="FunFam" id="2.60.120.260:FF:000016">
    <property type="entry name" value="Contactin-associated protein-like 4 isoform 1"/>
    <property type="match status" value="1"/>
</dbReference>
<feature type="disulfide bond" evidence="6">
    <location>
        <begin position="94"/>
        <end position="121"/>
    </location>
</feature>
<feature type="disulfide bond" evidence="6">
    <location>
        <begin position="2356"/>
        <end position="2383"/>
    </location>
</feature>
<reference evidence="10" key="1">
    <citation type="journal article" date="2017" name="bioRxiv">
        <title>Comparative analysis of the genomes of Stylophora pistillata and Acropora digitifera provides evidence for extensive differences between species of corals.</title>
        <authorList>
            <person name="Voolstra C.R."/>
            <person name="Li Y."/>
            <person name="Liew Y.J."/>
            <person name="Baumgarten S."/>
            <person name="Zoccola D."/>
            <person name="Flot J.-F."/>
            <person name="Tambutte S."/>
            <person name="Allemand D."/>
            <person name="Aranda M."/>
        </authorList>
    </citation>
    <scope>NUCLEOTIDE SEQUENCE [LARGE SCALE GENOMIC DNA]</scope>
</reference>
<feature type="disulfide bond" evidence="6">
    <location>
        <begin position="2588"/>
        <end position="2615"/>
    </location>
</feature>
<dbReference type="PROSITE" id="PS50022">
    <property type="entry name" value="FA58C_3"/>
    <property type="match status" value="1"/>
</dbReference>
<feature type="disulfide bond" evidence="6">
    <location>
        <begin position="558"/>
        <end position="585"/>
    </location>
</feature>
<feature type="domain" description="Sushi" evidence="8">
    <location>
        <begin position="2502"/>
        <end position="2559"/>
    </location>
</feature>
<feature type="domain" description="Sushi" evidence="8">
    <location>
        <begin position="2444"/>
        <end position="2501"/>
    </location>
</feature>
<feature type="disulfide bond" evidence="6">
    <location>
        <begin position="1428"/>
        <end position="1455"/>
    </location>
</feature>
<dbReference type="InterPro" id="IPR008979">
    <property type="entry name" value="Galactose-bd-like_sf"/>
</dbReference>
<organism evidence="9 10">
    <name type="scientific">Stylophora pistillata</name>
    <name type="common">Smooth cauliflower coral</name>
    <dbReference type="NCBI Taxonomy" id="50429"/>
    <lineage>
        <taxon>Eukaryota</taxon>
        <taxon>Metazoa</taxon>
        <taxon>Cnidaria</taxon>
        <taxon>Anthozoa</taxon>
        <taxon>Hexacorallia</taxon>
        <taxon>Scleractinia</taxon>
        <taxon>Astrocoeniina</taxon>
        <taxon>Pocilloporidae</taxon>
        <taxon>Stylophora</taxon>
    </lineage>
</organism>
<feature type="domain" description="Sushi" evidence="8">
    <location>
        <begin position="2560"/>
        <end position="2617"/>
    </location>
</feature>
<evidence type="ECO:0000256" key="5">
    <source>
        <dbReference type="ARBA" id="ARBA00023180"/>
    </source>
</evidence>
<feature type="disulfide bond" evidence="6">
    <location>
        <begin position="1022"/>
        <end position="1049"/>
    </location>
</feature>
<keyword evidence="5" id="KW-0325">Glycoprotein</keyword>
<proteinExistence type="predicted"/>
<feature type="disulfide bond" evidence="6">
    <location>
        <begin position="210"/>
        <end position="237"/>
    </location>
</feature>
<feature type="domain" description="Sushi" evidence="8">
    <location>
        <begin position="124"/>
        <end position="181"/>
    </location>
</feature>
<accession>A0A2B4SZ17</accession>
<feature type="disulfide bond" evidence="6">
    <location>
        <begin position="1370"/>
        <end position="1397"/>
    </location>
</feature>
<feature type="disulfide bond" evidence="6">
    <location>
        <begin position="1486"/>
        <end position="1513"/>
    </location>
</feature>
<gene>
    <name evidence="9" type="primary">Svep1</name>
    <name evidence="9" type="ORF">AWC38_SpisGene1234</name>
</gene>
<feature type="domain" description="Sushi" evidence="8">
    <location>
        <begin position="994"/>
        <end position="1051"/>
    </location>
</feature>
<feature type="disulfide bond" evidence="6">
    <location>
        <begin position="2950"/>
        <end position="2977"/>
    </location>
</feature>
<keyword evidence="4 6" id="KW-1015">Disulfide bond</keyword>
<feature type="disulfide bond" evidence="6">
    <location>
        <begin position="906"/>
        <end position="933"/>
    </location>
</feature>
<feature type="disulfide bond" evidence="6">
    <location>
        <begin position="2124"/>
        <end position="2151"/>
    </location>
</feature>
<feature type="disulfide bond" evidence="6">
    <location>
        <begin position="2704"/>
        <end position="2731"/>
    </location>
</feature>
<feature type="domain" description="Sushi" evidence="8">
    <location>
        <begin position="704"/>
        <end position="761"/>
    </location>
</feature>
<feature type="domain" description="Sushi" evidence="8">
    <location>
        <begin position="1342"/>
        <end position="1399"/>
    </location>
</feature>
<feature type="disulfide bond" evidence="6">
    <location>
        <begin position="1776"/>
        <end position="1803"/>
    </location>
</feature>
<dbReference type="SUPFAM" id="SSF57535">
    <property type="entry name" value="Complement control module/SCR domain"/>
    <property type="match status" value="51"/>
</dbReference>
<feature type="domain" description="Sushi" evidence="8">
    <location>
        <begin position="414"/>
        <end position="471"/>
    </location>
</feature>
<feature type="domain" description="Sushi" evidence="8">
    <location>
        <begin position="1516"/>
        <end position="1573"/>
    </location>
</feature>
<feature type="disulfide bond" evidence="6">
    <location>
        <begin position="1660"/>
        <end position="1687"/>
    </location>
</feature>
<feature type="disulfide bond" evidence="6">
    <location>
        <begin position="2008"/>
        <end position="2035"/>
    </location>
</feature>
<dbReference type="OrthoDB" id="6515930at2759"/>
<feature type="domain" description="Sushi" evidence="8">
    <location>
        <begin position="646"/>
        <end position="703"/>
    </location>
</feature>
<feature type="disulfide bond" evidence="6">
    <location>
        <begin position="1138"/>
        <end position="1165"/>
    </location>
</feature>
<evidence type="ECO:0000256" key="6">
    <source>
        <dbReference type="PROSITE-ProRule" id="PRU00302"/>
    </source>
</evidence>
<feature type="domain" description="Sushi" evidence="8">
    <location>
        <begin position="472"/>
        <end position="529"/>
    </location>
</feature>
<feature type="domain" description="Sushi" evidence="8">
    <location>
        <begin position="2328"/>
        <end position="2385"/>
    </location>
</feature>
<feature type="disulfide bond" evidence="6">
    <location>
        <begin position="384"/>
        <end position="411"/>
    </location>
</feature>
<feature type="domain" description="Sushi" evidence="8">
    <location>
        <begin position="588"/>
        <end position="645"/>
    </location>
</feature>
<feature type="disulfide bond" evidence="6">
    <location>
        <begin position="2530"/>
        <end position="2557"/>
    </location>
</feature>
<feature type="domain" description="Sushi" evidence="8">
    <location>
        <begin position="1110"/>
        <end position="1167"/>
    </location>
</feature>
<feature type="disulfide bond" evidence="6">
    <location>
        <begin position="1544"/>
        <end position="1571"/>
    </location>
</feature>
<feature type="disulfide bond" evidence="6">
    <location>
        <begin position="674"/>
        <end position="701"/>
    </location>
</feature>
<feature type="domain" description="Sushi" evidence="8">
    <location>
        <begin position="2734"/>
        <end position="2795"/>
    </location>
</feature>
<feature type="domain" description="Sushi" evidence="8">
    <location>
        <begin position="878"/>
        <end position="935"/>
    </location>
</feature>
<feature type="disulfide bond" evidence="6">
    <location>
        <begin position="964"/>
        <end position="991"/>
    </location>
</feature>
<evidence type="ECO:0000256" key="4">
    <source>
        <dbReference type="ARBA" id="ARBA00023157"/>
    </source>
</evidence>
<feature type="disulfide bond" evidence="6">
    <location>
        <begin position="616"/>
        <end position="643"/>
    </location>
</feature>
<feature type="domain" description="Sushi" evidence="8">
    <location>
        <begin position="1400"/>
        <end position="1457"/>
    </location>
</feature>
<feature type="domain" description="Sushi" evidence="8">
    <location>
        <begin position="1690"/>
        <end position="1747"/>
    </location>
</feature>
<evidence type="ECO:0000259" key="8">
    <source>
        <dbReference type="PROSITE" id="PS50923"/>
    </source>
</evidence>
<feature type="disulfide bond" evidence="6">
    <location>
        <begin position="1718"/>
        <end position="1745"/>
    </location>
</feature>